<accession>A0A3A4A7H0</accession>
<reference evidence="1 2" key="1">
    <citation type="submission" date="2018-09" db="EMBL/GenBank/DDBJ databases">
        <title>YIM 75507 draft genome.</title>
        <authorList>
            <person name="Tang S."/>
            <person name="Feng Y."/>
        </authorList>
    </citation>
    <scope>NUCLEOTIDE SEQUENCE [LARGE SCALE GENOMIC DNA]</scope>
    <source>
        <strain evidence="1 2">YIM 75507</strain>
    </source>
</reference>
<dbReference type="EMBL" id="QZEY01000017">
    <property type="protein sequence ID" value="RJL23941.1"/>
    <property type="molecule type" value="Genomic_DNA"/>
</dbReference>
<gene>
    <name evidence="1" type="ORF">D5H75_31380</name>
</gene>
<comment type="caution">
    <text evidence="1">The sequence shown here is derived from an EMBL/GenBank/DDBJ whole genome shotgun (WGS) entry which is preliminary data.</text>
</comment>
<evidence type="ECO:0008006" key="3">
    <source>
        <dbReference type="Google" id="ProtNLM"/>
    </source>
</evidence>
<dbReference type="Proteomes" id="UP000265768">
    <property type="component" value="Unassembled WGS sequence"/>
</dbReference>
<dbReference type="AlphaFoldDB" id="A0A3A4A7H0"/>
<organism evidence="1 2">
    <name type="scientific">Bailinhaonella thermotolerans</name>
    <dbReference type="NCBI Taxonomy" id="1070861"/>
    <lineage>
        <taxon>Bacteria</taxon>
        <taxon>Bacillati</taxon>
        <taxon>Actinomycetota</taxon>
        <taxon>Actinomycetes</taxon>
        <taxon>Streptosporangiales</taxon>
        <taxon>Streptosporangiaceae</taxon>
        <taxon>Bailinhaonella</taxon>
    </lineage>
</organism>
<protein>
    <recommendedName>
        <fullName evidence="3">DUF2336 domain-containing protein</fullName>
    </recommendedName>
</protein>
<sequence>MVNSTGLSAREQQAAAEVYRLLPPAAQAEIIRTTDVDMCARLIGSQAEGALPPEVLAAALSRDEEAVLWQLAQRADLPADAVRALAADGSPARRRSLAENRSLPPDVAERLFIVGDDAVRCRLFANPVVPGAVKRRIIEGASPLIRGVPAALHRDLDKPEFALWCARSRDSRLVPRALNHVAELSQARQIALLRAVIHPPRLPVEQVMARGGWRDPCHTLLTGAVALARSAGEDAALSHLRRELSALGPLAEHPLDEARLLPFPDELWALRQRELPWRDLTAAAARRRLSPAGCAVLLARPDRTPLFTAMALLAYLDEPLSRDLVVTPDELAELFSAARHDPDRRAAVAAKLLAETPRVGAYDLVCHLPAREALTAVRDCRGELRESRLAELAGGLRRALGETARPWAVLDGLIRQGTGTLGECVARAAREE</sequence>
<keyword evidence="2" id="KW-1185">Reference proteome</keyword>
<dbReference type="OrthoDB" id="3666466at2"/>
<dbReference type="RefSeq" id="WP_119930196.1">
    <property type="nucleotide sequence ID" value="NZ_QZEY01000017.1"/>
</dbReference>
<name>A0A3A4A7H0_9ACTN</name>
<proteinExistence type="predicted"/>
<evidence type="ECO:0000313" key="2">
    <source>
        <dbReference type="Proteomes" id="UP000265768"/>
    </source>
</evidence>
<evidence type="ECO:0000313" key="1">
    <source>
        <dbReference type="EMBL" id="RJL23941.1"/>
    </source>
</evidence>